<comment type="caution">
    <text evidence="2">The sequence shown here is derived from an EMBL/GenBank/DDBJ whole genome shotgun (WGS) entry which is preliminary data.</text>
</comment>
<keyword evidence="3" id="KW-1185">Reference proteome</keyword>
<protein>
    <submittedName>
        <fullName evidence="2">Uncharacterized protein</fullName>
    </submittedName>
</protein>
<proteinExistence type="predicted"/>
<evidence type="ECO:0000313" key="3">
    <source>
        <dbReference type="Proteomes" id="UP000298663"/>
    </source>
</evidence>
<evidence type="ECO:0000313" key="2">
    <source>
        <dbReference type="EMBL" id="TKR60195.1"/>
    </source>
</evidence>
<reference evidence="2 3" key="1">
    <citation type="journal article" date="2015" name="Genome Biol.">
        <title>Comparative genomics of Steinernema reveals deeply conserved gene regulatory networks.</title>
        <authorList>
            <person name="Dillman A.R."/>
            <person name="Macchietto M."/>
            <person name="Porter C.F."/>
            <person name="Rogers A."/>
            <person name="Williams B."/>
            <person name="Antoshechkin I."/>
            <person name="Lee M.M."/>
            <person name="Goodwin Z."/>
            <person name="Lu X."/>
            <person name="Lewis E.E."/>
            <person name="Goodrich-Blair H."/>
            <person name="Stock S.P."/>
            <person name="Adams B.J."/>
            <person name="Sternberg P.W."/>
            <person name="Mortazavi A."/>
        </authorList>
    </citation>
    <scope>NUCLEOTIDE SEQUENCE [LARGE SCALE GENOMIC DNA]</scope>
    <source>
        <strain evidence="2 3">ALL</strain>
    </source>
</reference>
<dbReference type="AlphaFoldDB" id="A0A4V5ZXK6"/>
<accession>A0A4V5ZXK6</accession>
<gene>
    <name evidence="2" type="ORF">L596_027482</name>
</gene>
<organism evidence="2 3">
    <name type="scientific">Steinernema carpocapsae</name>
    <name type="common">Entomopathogenic nematode</name>
    <dbReference type="NCBI Taxonomy" id="34508"/>
    <lineage>
        <taxon>Eukaryota</taxon>
        <taxon>Metazoa</taxon>
        <taxon>Ecdysozoa</taxon>
        <taxon>Nematoda</taxon>
        <taxon>Chromadorea</taxon>
        <taxon>Rhabditida</taxon>
        <taxon>Tylenchina</taxon>
        <taxon>Panagrolaimomorpha</taxon>
        <taxon>Strongyloidoidea</taxon>
        <taxon>Steinernematidae</taxon>
        <taxon>Steinernema</taxon>
    </lineage>
</organism>
<feature type="region of interest" description="Disordered" evidence="1">
    <location>
        <begin position="1"/>
        <end position="46"/>
    </location>
</feature>
<reference evidence="2 3" key="2">
    <citation type="journal article" date="2019" name="G3 (Bethesda)">
        <title>Hybrid Assembly of the Genome of the Entomopathogenic Nematode Steinernema carpocapsae Identifies the X-Chromosome.</title>
        <authorList>
            <person name="Serra L."/>
            <person name="Macchietto M."/>
            <person name="Macias-Munoz A."/>
            <person name="McGill C.J."/>
            <person name="Rodriguez I.M."/>
            <person name="Rodriguez B."/>
            <person name="Murad R."/>
            <person name="Mortazavi A."/>
        </authorList>
    </citation>
    <scope>NUCLEOTIDE SEQUENCE [LARGE SCALE GENOMIC DNA]</scope>
    <source>
        <strain evidence="2 3">ALL</strain>
    </source>
</reference>
<dbReference type="EMBL" id="AZBU02000011">
    <property type="protein sequence ID" value="TKR60195.1"/>
    <property type="molecule type" value="Genomic_DNA"/>
</dbReference>
<feature type="compositionally biased region" description="Basic residues" evidence="1">
    <location>
        <begin position="31"/>
        <end position="46"/>
    </location>
</feature>
<dbReference type="Proteomes" id="UP000298663">
    <property type="component" value="Unassembled WGS sequence"/>
</dbReference>
<sequence length="98" mass="11065">MSHAQKPRASCNPGPEGPKETDGRKNGSQRGRTKKKKKKKKKKKAKVVLLRAKKRCHQKTNTKVGPHPLASPTLSIFIYTFKCIGFPSQNRFNFFGLD</sequence>
<name>A0A4V5ZXK6_STECR</name>
<evidence type="ECO:0000256" key="1">
    <source>
        <dbReference type="SAM" id="MobiDB-lite"/>
    </source>
</evidence>